<organism evidence="1 2">
    <name type="scientific">Paenibacillus donghaensis</name>
    <dbReference type="NCBI Taxonomy" id="414771"/>
    <lineage>
        <taxon>Bacteria</taxon>
        <taxon>Bacillati</taxon>
        <taxon>Bacillota</taxon>
        <taxon>Bacilli</taxon>
        <taxon>Bacillales</taxon>
        <taxon>Paenibacillaceae</taxon>
        <taxon>Paenibacillus</taxon>
    </lineage>
</organism>
<evidence type="ECO:0000313" key="1">
    <source>
        <dbReference type="EMBL" id="ASA23464.1"/>
    </source>
</evidence>
<dbReference type="Proteomes" id="UP000249890">
    <property type="component" value="Chromosome"/>
</dbReference>
<name>A0A2Z2KCA1_9BACL</name>
<gene>
    <name evidence="1" type="ORF">B9T62_23245</name>
</gene>
<reference evidence="1 2" key="1">
    <citation type="submission" date="2017-06" db="EMBL/GenBank/DDBJ databases">
        <title>Complete genome sequence of Paenibacillus donghaensis KCTC 13049T isolated from East Sea sediment, South Korea.</title>
        <authorList>
            <person name="Jung B.K."/>
            <person name="Hong S.-J."/>
            <person name="Shin J.-H."/>
        </authorList>
    </citation>
    <scope>NUCLEOTIDE SEQUENCE [LARGE SCALE GENOMIC DNA]</scope>
    <source>
        <strain evidence="1 2">KCTC 13049</strain>
    </source>
</reference>
<accession>A0A2Z2KCA1</accession>
<dbReference type="RefSeq" id="WP_087917453.1">
    <property type="nucleotide sequence ID" value="NZ_CP021780.1"/>
</dbReference>
<dbReference type="EMBL" id="CP021780">
    <property type="protein sequence ID" value="ASA23464.1"/>
    <property type="molecule type" value="Genomic_DNA"/>
</dbReference>
<evidence type="ECO:0000313" key="2">
    <source>
        <dbReference type="Proteomes" id="UP000249890"/>
    </source>
</evidence>
<protein>
    <submittedName>
        <fullName evidence="1">Uncharacterized protein</fullName>
    </submittedName>
</protein>
<sequence length="83" mass="9511">MISTLKKAVTFGFGVVSVSREKTKDWIDEHQFMTKGEQEKAAFKGVVDGKIQKGLHMFNVPSKAEYISLERRIKELEKEKSHV</sequence>
<proteinExistence type="predicted"/>
<dbReference type="KEGG" id="pdh:B9T62_23245"/>
<dbReference type="AlphaFoldDB" id="A0A2Z2KCA1"/>
<keyword evidence="2" id="KW-1185">Reference proteome</keyword>